<keyword evidence="4" id="KW-1185">Reference proteome</keyword>
<dbReference type="Pfam" id="PF13966">
    <property type="entry name" value="zf-RVT"/>
    <property type="match status" value="1"/>
</dbReference>
<evidence type="ECO:0000313" key="3">
    <source>
        <dbReference type="EMBL" id="KAJ4809797.1"/>
    </source>
</evidence>
<feature type="region of interest" description="Disordered" evidence="1">
    <location>
        <begin position="328"/>
        <end position="351"/>
    </location>
</feature>
<dbReference type="InterPro" id="IPR026960">
    <property type="entry name" value="RVT-Znf"/>
</dbReference>
<feature type="compositionally biased region" description="Acidic residues" evidence="1">
    <location>
        <begin position="342"/>
        <end position="351"/>
    </location>
</feature>
<accession>A0AAV8GX67</accession>
<proteinExistence type="predicted"/>
<reference evidence="3" key="1">
    <citation type="submission" date="2022-08" db="EMBL/GenBank/DDBJ databases">
        <authorList>
            <person name="Marques A."/>
        </authorList>
    </citation>
    <scope>NUCLEOTIDE SEQUENCE</scope>
    <source>
        <strain evidence="3">RhyPub2mFocal</strain>
        <tissue evidence="3">Leaves</tissue>
    </source>
</reference>
<dbReference type="Proteomes" id="UP001140206">
    <property type="component" value="Chromosome 1"/>
</dbReference>
<evidence type="ECO:0000259" key="2">
    <source>
        <dbReference type="Pfam" id="PF13966"/>
    </source>
</evidence>
<dbReference type="AlphaFoldDB" id="A0AAV8GX67"/>
<comment type="caution">
    <text evidence="3">The sequence shown here is derived from an EMBL/GenBank/DDBJ whole genome shotgun (WGS) entry which is preliminary data.</text>
</comment>
<organism evidence="3 4">
    <name type="scientific">Rhynchospora pubera</name>
    <dbReference type="NCBI Taxonomy" id="906938"/>
    <lineage>
        <taxon>Eukaryota</taxon>
        <taxon>Viridiplantae</taxon>
        <taxon>Streptophyta</taxon>
        <taxon>Embryophyta</taxon>
        <taxon>Tracheophyta</taxon>
        <taxon>Spermatophyta</taxon>
        <taxon>Magnoliopsida</taxon>
        <taxon>Liliopsida</taxon>
        <taxon>Poales</taxon>
        <taxon>Cyperaceae</taxon>
        <taxon>Cyperoideae</taxon>
        <taxon>Rhynchosporeae</taxon>
        <taxon>Rhynchospora</taxon>
    </lineage>
</organism>
<protein>
    <submittedName>
        <fullName evidence="3">Ribonuclease H-like superfamily protein</fullName>
    </submittedName>
</protein>
<gene>
    <name evidence="3" type="ORF">LUZ62_022363</name>
</gene>
<feature type="domain" description="Reverse transcriptase zinc-binding" evidence="2">
    <location>
        <begin position="151"/>
        <end position="234"/>
    </location>
</feature>
<dbReference type="PANTHER" id="PTHR36617:SF15">
    <property type="entry name" value="REVERSE TRANSCRIPTASE ZINC-BINDING DOMAIN-CONTAINING PROTEIN"/>
    <property type="match status" value="1"/>
</dbReference>
<evidence type="ECO:0000313" key="4">
    <source>
        <dbReference type="Proteomes" id="UP001140206"/>
    </source>
</evidence>
<sequence length="351" mass="40586">MNIVLLGKWIWKFFNSDHKALWKDIICLKYKFRCPSTNSFFWKEINSLIPIIKVGFRKIVGNGKNIKFWTDLWSGSRCLAETFPIAFSKTRKPDITLAGVWQTGVLNLCLTRGVSASLRQEKIDILQLLSNTTLNDLDDSVFWLIEGNGIYSVKSCYALLNSNGFNLDLKKSIWLAKVPLKIKLFCWLVLQNRILTQDNLEKRGWHGPNKCLFCRDIETVNHLFCTCSFWKRSWDLFNTHNDKQITVNLTSLDSIWDSCLALDKPKRIYAVSFFAVFCWSVWLERNKKAFTDTKGLSFTTLVYSINHNFHLWTGFDLRLDRGVRQQGRQVGPGGIDANAQGMEEESDEDLL</sequence>
<dbReference type="PANTHER" id="PTHR36617">
    <property type="entry name" value="PROTEIN, PUTATIVE-RELATED"/>
    <property type="match status" value="1"/>
</dbReference>
<name>A0AAV8GX67_9POAL</name>
<dbReference type="EMBL" id="JAMFTS010000001">
    <property type="protein sequence ID" value="KAJ4809797.1"/>
    <property type="molecule type" value="Genomic_DNA"/>
</dbReference>
<evidence type="ECO:0000256" key="1">
    <source>
        <dbReference type="SAM" id="MobiDB-lite"/>
    </source>
</evidence>